<dbReference type="GO" id="GO:0016192">
    <property type="term" value="P:vesicle-mediated transport"/>
    <property type="evidence" value="ECO:0007669"/>
    <property type="project" value="UniProtKB-KW"/>
</dbReference>
<dbReference type="PROSITE" id="PS50097">
    <property type="entry name" value="BTB"/>
    <property type="match status" value="1"/>
</dbReference>
<dbReference type="InterPro" id="IPR000744">
    <property type="entry name" value="NSF_attach"/>
</dbReference>
<dbReference type="Pfam" id="PF00651">
    <property type="entry name" value="BTB"/>
    <property type="match status" value="1"/>
</dbReference>
<gene>
    <name evidence="11" type="ORF">P4O66_011679</name>
</gene>
<dbReference type="InterPro" id="IPR011333">
    <property type="entry name" value="SKP1/BTB/POZ_sf"/>
</dbReference>
<dbReference type="SMART" id="SM00225">
    <property type="entry name" value="BTB"/>
    <property type="match status" value="1"/>
</dbReference>
<dbReference type="Gene3D" id="1.25.40.10">
    <property type="entry name" value="Tetratricopeptide repeat domain"/>
    <property type="match status" value="1"/>
</dbReference>
<dbReference type="InterPro" id="IPR015915">
    <property type="entry name" value="Kelch-typ_b-propeller"/>
</dbReference>
<organism evidence="11 12">
    <name type="scientific">Electrophorus voltai</name>
    <dbReference type="NCBI Taxonomy" id="2609070"/>
    <lineage>
        <taxon>Eukaryota</taxon>
        <taxon>Metazoa</taxon>
        <taxon>Chordata</taxon>
        <taxon>Craniata</taxon>
        <taxon>Vertebrata</taxon>
        <taxon>Euteleostomi</taxon>
        <taxon>Actinopterygii</taxon>
        <taxon>Neopterygii</taxon>
        <taxon>Teleostei</taxon>
        <taxon>Ostariophysi</taxon>
        <taxon>Gymnotiformes</taxon>
        <taxon>Gymnotoidei</taxon>
        <taxon>Gymnotidae</taxon>
        <taxon>Electrophorus</taxon>
    </lineage>
</organism>
<dbReference type="FunFam" id="1.25.40.10:FF:000028">
    <property type="entry name" value="beta-soluble NSF attachment protein-like isoform X1"/>
    <property type="match status" value="1"/>
</dbReference>
<dbReference type="SUPFAM" id="SSF117281">
    <property type="entry name" value="Kelch motif"/>
    <property type="match status" value="1"/>
</dbReference>
<keyword evidence="8" id="KW-0472">Membrane</keyword>
<reference evidence="11" key="1">
    <citation type="submission" date="2023-03" db="EMBL/GenBank/DDBJ databases">
        <title>Electrophorus voltai genome.</title>
        <authorList>
            <person name="Bian C."/>
        </authorList>
    </citation>
    <scope>NUCLEOTIDE SEQUENCE</scope>
    <source>
        <strain evidence="11">CB-2022</strain>
        <tissue evidence="11">Muscle</tissue>
    </source>
</reference>
<dbReference type="CDD" id="cd15832">
    <property type="entry name" value="SNAP"/>
    <property type="match status" value="1"/>
</dbReference>
<keyword evidence="5" id="KW-0677">Repeat</keyword>
<dbReference type="Gene3D" id="2.120.10.80">
    <property type="entry name" value="Kelch-type beta propeller"/>
    <property type="match status" value="2"/>
</dbReference>
<feature type="domain" description="BTB" evidence="10">
    <location>
        <begin position="769"/>
        <end position="839"/>
    </location>
</feature>
<comment type="similarity">
    <text evidence="2">Belongs to the SNAP family.</text>
</comment>
<dbReference type="InterPro" id="IPR011990">
    <property type="entry name" value="TPR-like_helical_dom_sf"/>
</dbReference>
<dbReference type="Pfam" id="PF01344">
    <property type="entry name" value="Kelch_1"/>
    <property type="match status" value="1"/>
</dbReference>
<dbReference type="InterPro" id="IPR011705">
    <property type="entry name" value="BACK"/>
</dbReference>
<evidence type="ECO:0000256" key="5">
    <source>
        <dbReference type="ARBA" id="ARBA00022737"/>
    </source>
</evidence>
<dbReference type="CDD" id="cd18468">
    <property type="entry name" value="BACK_KLHL29_KBTBD9"/>
    <property type="match status" value="1"/>
</dbReference>
<evidence type="ECO:0000256" key="9">
    <source>
        <dbReference type="SAM" id="MobiDB-lite"/>
    </source>
</evidence>
<dbReference type="Gene3D" id="3.30.710.10">
    <property type="entry name" value="Potassium Channel Kv1.1, Chain A"/>
    <property type="match status" value="1"/>
</dbReference>
<keyword evidence="3" id="KW-0880">Kelch repeat</keyword>
<dbReference type="Pfam" id="PF14938">
    <property type="entry name" value="SNAP"/>
    <property type="match status" value="1"/>
</dbReference>
<dbReference type="FunFam" id="1.25.40.420:FF:000001">
    <property type="entry name" value="Kelch-like family member 12"/>
    <property type="match status" value="1"/>
</dbReference>
<dbReference type="GO" id="GO:0006886">
    <property type="term" value="P:intracellular protein transport"/>
    <property type="evidence" value="ECO:0007669"/>
    <property type="project" value="InterPro"/>
</dbReference>
<dbReference type="PRINTS" id="PR00448">
    <property type="entry name" value="NSFATTACHMNT"/>
</dbReference>
<evidence type="ECO:0000313" key="12">
    <source>
        <dbReference type="Proteomes" id="UP001239994"/>
    </source>
</evidence>
<feature type="compositionally biased region" description="Basic and acidic residues" evidence="9">
    <location>
        <begin position="568"/>
        <end position="578"/>
    </location>
</feature>
<dbReference type="Proteomes" id="UP001239994">
    <property type="component" value="Unassembled WGS sequence"/>
</dbReference>
<accession>A0AAD9DS81</accession>
<dbReference type="SMART" id="SM00875">
    <property type="entry name" value="BACK"/>
    <property type="match status" value="1"/>
</dbReference>
<dbReference type="PANTHER" id="PTHR45632">
    <property type="entry name" value="LD33804P"/>
    <property type="match status" value="1"/>
</dbReference>
<keyword evidence="4" id="KW-0813">Transport</keyword>
<feature type="region of interest" description="Disordered" evidence="9">
    <location>
        <begin position="558"/>
        <end position="583"/>
    </location>
</feature>
<dbReference type="SUPFAM" id="SSF54695">
    <property type="entry name" value="POZ domain"/>
    <property type="match status" value="1"/>
</dbReference>
<evidence type="ECO:0000256" key="8">
    <source>
        <dbReference type="ARBA" id="ARBA00023136"/>
    </source>
</evidence>
<dbReference type="Gene3D" id="1.25.40.420">
    <property type="match status" value="1"/>
</dbReference>
<dbReference type="PANTHER" id="PTHR45632:SF30">
    <property type="entry name" value="BTB DOMAIN-CONTAINING PROTEIN"/>
    <property type="match status" value="1"/>
</dbReference>
<keyword evidence="6" id="KW-0931">ER-Golgi transport</keyword>
<evidence type="ECO:0000256" key="4">
    <source>
        <dbReference type="ARBA" id="ARBA00022448"/>
    </source>
</evidence>
<name>A0AAD9DS81_9TELE</name>
<keyword evidence="12" id="KW-1185">Reference proteome</keyword>
<protein>
    <recommendedName>
        <fullName evidence="10">BTB domain-containing protein</fullName>
    </recommendedName>
</protein>
<comment type="subcellular location">
    <subcellularLocation>
        <location evidence="1">Membrane</location>
        <topology evidence="1">Peripheral membrane protein</topology>
    </subcellularLocation>
</comment>
<dbReference type="InterPro" id="IPR006652">
    <property type="entry name" value="Kelch_1"/>
</dbReference>
<evidence type="ECO:0000259" key="10">
    <source>
        <dbReference type="PROSITE" id="PS50097"/>
    </source>
</evidence>
<dbReference type="GO" id="GO:0016020">
    <property type="term" value="C:membrane"/>
    <property type="evidence" value="ECO:0007669"/>
    <property type="project" value="UniProtKB-SubCell"/>
</dbReference>
<sequence length="1313" mass="144545">MDNSGKEKEAIQLMAEADKKVKSSGSFLGGMFGGNHKIEDACEMYARAANMFKMAKNWSAAGNAFCQAARLHMQMQNKLDAATSFVDAGNAYKKADPQEAINCLNAAIDIYTDMGRFTIAAKHHMTIAEVYESELVDIEKAIAHYEQAADYYKGEESNSSANKCLLKVGFYCAQLEQYPKAIEIFEQVATSTMDNPLLKYNAKEYFWKASLCHFIVDELNAKLAIEKYESMFPAFSDSRECKLLKKLLEAHEEQNSEAFTEAVKEFDSISRLDQWQTTMLLRIKKTIQGDAGDLKKTFDGQLTPNSTDQFSSLGYFRLVLKPDMLSLSSTDSSNCSHFTYIGKQLLLKAENLQSGKERLCKDRFAAVKNTLFYCDVLPSKTQCVAPVKGWDMLGSKFLEAGKMGKSKDLKEFDKGQMTGSCPAAPEQKRLLLLPLGREMSRHGHRFERDFRPAWERRERCGMSNGCGSVSTPTVSAPSGLGSSSNNRPGLLPLPIIPSLLPTPVTGATTACSTEMVCKRLAPTCTTASTKVSVHTGGENHTAGPVLAPSVRWGQTPINQSTPWDTDEPPTKQMREKDTTGPLWPPAVASVSQANVLAPTYGMPQAPAYSQGVTVQAPIMGVTPTLQNPVPPPHPLLHTHYQLPQPPAQPLASMVLGVQNQPLGVSSLPPIAMSPMPGVCQVTHPVHTVLGNGHLAPPVVSTTLASNFPLTNGQAAVQPPTSAATSPSETSKAMQMLRTVGMGKYEFTDPGHPKEMLKELNQQRRAKEFTDLKIIVEGKEFEVHQNVLVSCSLYFKDLVKRSASERRNGEKMKLTMKNIGADVLELLLEFVYTGSLIIDSANAKTLLEAANKFQFNTFCRVCVSFLEKQLTASNCLGVLAMAEAMKCTELHSMAKAFALQNFPEVATQEEILNISKEDFISYLSNDSLNAKAEELVYEMVIKWIKKNPCSRVQHASELLAVVRLPFIHPSYLLNIVDNEELIKSSEPCRDLVNEAKRYHMLPHARQEMQTPRTRPRLSAGVAEVIVLVGGRQVIGMSQRSLTAVTCFNPQNNKWYPLASLPFYDREFFSVISAGDNIYLSGGMESGVMLSDVWCYMSLLDNWNLVSRMTVPRCRHNSVVYDGKLYTIGGLGVAGNLDNVERYDTITNQWETVAQLPRPVHSAAATVCRGKIYVFGGVNEAGRSAGVLQSYVPQTNAWSFIESPMIDNKYAPAVTLNGFIFILGGAYARATTIYDPEKGHIKAGPNMNQSRQFCSAVVLDGKIYATGGLVSSEGPALGNMEAFDPCTNTWTLQQSMPCPLFRHGCVVIKKYIQSV</sequence>
<dbReference type="InterPro" id="IPR056737">
    <property type="entry name" value="Beta-prop_ATRN-MKLN-like"/>
</dbReference>
<dbReference type="Pfam" id="PF24981">
    <property type="entry name" value="Beta-prop_ATRN-LZTR1"/>
    <property type="match status" value="1"/>
</dbReference>
<comment type="caution">
    <text evidence="11">The sequence shown here is derived from an EMBL/GenBank/DDBJ whole genome shotgun (WGS) entry which is preliminary data.</text>
</comment>
<evidence type="ECO:0000313" key="11">
    <source>
        <dbReference type="EMBL" id="KAK1793290.1"/>
    </source>
</evidence>
<proteinExistence type="inferred from homology"/>
<evidence type="ECO:0000256" key="1">
    <source>
        <dbReference type="ARBA" id="ARBA00004170"/>
    </source>
</evidence>
<dbReference type="SUPFAM" id="SSF48452">
    <property type="entry name" value="TPR-like"/>
    <property type="match status" value="1"/>
</dbReference>
<dbReference type="Pfam" id="PF07707">
    <property type="entry name" value="BACK"/>
    <property type="match status" value="1"/>
</dbReference>
<evidence type="ECO:0000256" key="3">
    <source>
        <dbReference type="ARBA" id="ARBA00022441"/>
    </source>
</evidence>
<keyword evidence="7" id="KW-0653">Protein transport</keyword>
<dbReference type="EMBL" id="JAROKS010000018">
    <property type="protein sequence ID" value="KAK1793290.1"/>
    <property type="molecule type" value="Genomic_DNA"/>
</dbReference>
<evidence type="ECO:0000256" key="7">
    <source>
        <dbReference type="ARBA" id="ARBA00022927"/>
    </source>
</evidence>
<evidence type="ECO:0000256" key="6">
    <source>
        <dbReference type="ARBA" id="ARBA00022892"/>
    </source>
</evidence>
<dbReference type="InterPro" id="IPR000210">
    <property type="entry name" value="BTB/POZ_dom"/>
</dbReference>
<evidence type="ECO:0000256" key="2">
    <source>
        <dbReference type="ARBA" id="ARBA00010050"/>
    </source>
</evidence>
<dbReference type="SMART" id="SM00612">
    <property type="entry name" value="Kelch"/>
    <property type="match status" value="6"/>
</dbReference>